<sequence>MPTLFRLLTTIVILVALVYAAMFALATLVEPKRTEIIVEIPPERLFQR</sequence>
<proteinExistence type="predicted"/>
<name>A0A9X2X686_9HYPH</name>
<keyword evidence="2" id="KW-1185">Reference proteome</keyword>
<keyword evidence="1" id="KW-0808">Transferase</keyword>
<dbReference type="EMBL" id="JAODNV010000006">
    <property type="protein sequence ID" value="MCT8989620.1"/>
    <property type="molecule type" value="Genomic_DNA"/>
</dbReference>
<organism evidence="1 2">
    <name type="scientific">Chelativorans petroleitrophicus</name>
    <dbReference type="NCBI Taxonomy" id="2975484"/>
    <lineage>
        <taxon>Bacteria</taxon>
        <taxon>Pseudomonadati</taxon>
        <taxon>Pseudomonadota</taxon>
        <taxon>Alphaproteobacteria</taxon>
        <taxon>Hyphomicrobiales</taxon>
        <taxon>Phyllobacteriaceae</taxon>
        <taxon>Chelativorans</taxon>
    </lineage>
</organism>
<evidence type="ECO:0000313" key="2">
    <source>
        <dbReference type="Proteomes" id="UP001149009"/>
    </source>
</evidence>
<dbReference type="GO" id="GO:0016301">
    <property type="term" value="F:kinase activity"/>
    <property type="evidence" value="ECO:0007669"/>
    <property type="project" value="UniProtKB-KW"/>
</dbReference>
<protein>
    <submittedName>
        <fullName evidence="1">Histidine kinase</fullName>
    </submittedName>
</protein>
<accession>A0A9X2X686</accession>
<evidence type="ECO:0000313" key="1">
    <source>
        <dbReference type="EMBL" id="MCT8989620.1"/>
    </source>
</evidence>
<dbReference type="RefSeq" id="WP_261514479.1">
    <property type="nucleotide sequence ID" value="NZ_JAODNV010000006.1"/>
</dbReference>
<keyword evidence="1" id="KW-0418">Kinase</keyword>
<dbReference type="AlphaFoldDB" id="A0A9X2X686"/>
<comment type="caution">
    <text evidence="1">The sequence shown here is derived from an EMBL/GenBank/DDBJ whole genome shotgun (WGS) entry which is preliminary data.</text>
</comment>
<reference evidence="1" key="1">
    <citation type="submission" date="2022-08" db="EMBL/GenBank/DDBJ databases">
        <title>Chelativorans sichuanense sp. nov., a paraffin oil-degrading bacterium isolated from a mixture of oil-based drill cuttings and paddy soil.</title>
        <authorList>
            <person name="Yu J."/>
            <person name="Liu H."/>
            <person name="Chen Q."/>
        </authorList>
    </citation>
    <scope>NUCLEOTIDE SEQUENCE</scope>
    <source>
        <strain evidence="1">SCAU 2101</strain>
    </source>
</reference>
<dbReference type="Proteomes" id="UP001149009">
    <property type="component" value="Unassembled WGS sequence"/>
</dbReference>
<gene>
    <name evidence="1" type="ORF">NYR54_04815</name>
</gene>